<proteinExistence type="predicted"/>
<dbReference type="Pfam" id="PF05299">
    <property type="entry name" value="Peptidase_M61"/>
    <property type="match status" value="1"/>
</dbReference>
<dbReference type="OrthoDB" id="9778516at2"/>
<dbReference type="InterPro" id="IPR027268">
    <property type="entry name" value="Peptidase_M4/M1_CTD_sf"/>
</dbReference>
<dbReference type="PIRSF" id="PIRSF016493">
    <property type="entry name" value="Glycyl_aminpptds"/>
    <property type="match status" value="1"/>
</dbReference>
<dbReference type="InterPro" id="IPR040756">
    <property type="entry name" value="Peptidase_M61_N"/>
</dbReference>
<evidence type="ECO:0000256" key="1">
    <source>
        <dbReference type="SAM" id="SignalP"/>
    </source>
</evidence>
<accession>A0A4Q5LHU8</accession>
<feature type="domain" description="PDZ" evidence="2">
    <location>
        <begin position="484"/>
        <end position="557"/>
    </location>
</feature>
<dbReference type="Gene3D" id="1.10.390.10">
    <property type="entry name" value="Neutral Protease Domain 2"/>
    <property type="match status" value="1"/>
</dbReference>
<dbReference type="InterPro" id="IPR036034">
    <property type="entry name" value="PDZ_sf"/>
</dbReference>
<dbReference type="Gene3D" id="2.30.42.10">
    <property type="match status" value="1"/>
</dbReference>
<gene>
    <name evidence="3" type="ORF">EWM62_17565</name>
</gene>
<dbReference type="Pfam" id="PF17899">
    <property type="entry name" value="Peptidase_M61_N"/>
    <property type="match status" value="1"/>
</dbReference>
<dbReference type="SMART" id="SM00228">
    <property type="entry name" value="PDZ"/>
    <property type="match status" value="1"/>
</dbReference>
<dbReference type="AlphaFoldDB" id="A0A4Q5LHU8"/>
<dbReference type="InterPro" id="IPR007963">
    <property type="entry name" value="Peptidase_M61_catalytic"/>
</dbReference>
<reference evidence="3 4" key="1">
    <citation type="submission" date="2019-02" db="EMBL/GenBank/DDBJ databases">
        <title>Bacterial novel species Mucilaginibacter sp. 17JY9-4 isolated from soil.</title>
        <authorList>
            <person name="Jung H.-Y."/>
        </authorList>
    </citation>
    <scope>NUCLEOTIDE SEQUENCE [LARGE SCALE GENOMIC DNA]</scope>
    <source>
        <strain evidence="3 4">17JY9-4</strain>
    </source>
</reference>
<dbReference type="Proteomes" id="UP000293331">
    <property type="component" value="Unassembled WGS sequence"/>
</dbReference>
<evidence type="ECO:0000259" key="2">
    <source>
        <dbReference type="PROSITE" id="PS50106"/>
    </source>
</evidence>
<protein>
    <submittedName>
        <fullName evidence="3">M61 family peptidase</fullName>
    </submittedName>
</protein>
<dbReference type="PROSITE" id="PS50106">
    <property type="entry name" value="PDZ"/>
    <property type="match status" value="1"/>
</dbReference>
<name>A0A4Q5LHU8_9SPHI</name>
<feature type="chain" id="PRO_5020504016" evidence="1">
    <location>
        <begin position="25"/>
        <end position="596"/>
    </location>
</feature>
<keyword evidence="4" id="KW-1185">Reference proteome</keyword>
<evidence type="ECO:0000313" key="4">
    <source>
        <dbReference type="Proteomes" id="UP000293331"/>
    </source>
</evidence>
<organism evidence="3 4">
    <name type="scientific">Mucilaginibacter terrigena</name>
    <dbReference type="NCBI Taxonomy" id="2492395"/>
    <lineage>
        <taxon>Bacteria</taxon>
        <taxon>Pseudomonadati</taxon>
        <taxon>Bacteroidota</taxon>
        <taxon>Sphingobacteriia</taxon>
        <taxon>Sphingobacteriales</taxon>
        <taxon>Sphingobacteriaceae</taxon>
        <taxon>Mucilaginibacter</taxon>
    </lineage>
</organism>
<dbReference type="CDD" id="cd06779">
    <property type="entry name" value="cpPDZ_Deg_HtrA-like"/>
    <property type="match status" value="1"/>
</dbReference>
<evidence type="ECO:0000313" key="3">
    <source>
        <dbReference type="EMBL" id="RYU86958.1"/>
    </source>
</evidence>
<dbReference type="SUPFAM" id="SSF55486">
    <property type="entry name" value="Metalloproteases ('zincins'), catalytic domain"/>
    <property type="match status" value="1"/>
</dbReference>
<keyword evidence="1" id="KW-0732">Signal</keyword>
<dbReference type="EMBL" id="SEWG01000008">
    <property type="protein sequence ID" value="RYU86958.1"/>
    <property type="molecule type" value="Genomic_DNA"/>
</dbReference>
<feature type="signal peptide" evidence="1">
    <location>
        <begin position="1"/>
        <end position="24"/>
    </location>
</feature>
<dbReference type="RefSeq" id="WP_129877987.1">
    <property type="nucleotide sequence ID" value="NZ_SEWG01000008.1"/>
</dbReference>
<dbReference type="SUPFAM" id="SSF50156">
    <property type="entry name" value="PDZ domain-like"/>
    <property type="match status" value="1"/>
</dbReference>
<dbReference type="InterPro" id="IPR024191">
    <property type="entry name" value="Peptidase_M61"/>
</dbReference>
<sequence length="596" mass="66541">MKKLQLSALVYLIFFFMSTTPGKAAGIAKISYTVSFPEAQAHYVDVEMNITGLAQPSLEVKMPVWAPGSYLVREFAKNIEGFSVSANGKPVSAPKINKNTWRIATAGLKSVTVKYKVYAFELSVRTSFIDVSHAFLSTTGIFLFPKGMLSQPSTITIKPYKDWTKVSTSLETVKGDVFTRTAPNYDILYDSPLEIGTQDIFTFDAAGVHYEVAMYGGGNYDKERLKVDMAKVIEAETVVFGENPNKHYTFIVHNKQRNGGGLEHLSSTVLGASRDQYNNDRGYHGFLGLVAHEHFHLWNVKRLRPIALGPFDYDNENYTTNLWIAEGFTAYYQNIALRYAGLSTPEGFLGDMAGDINTVENQPGAKVQPLSESSFDAWIKSYRPNENSFNTGISYYDKGAVVGMLLDLEIINGSNGKYSLNDVMRYMYNTYYKTKKRGYTDAEFKAGFEKFAGKNLNEFYARYINGLAPINYNRYLGYAGYKLTDELAPANEPTLGVFTNQRNIITTVVRDGAGWVDGLNVGDQITHIDDTPVTDLAAVIKGKKVGDKIVVTVSRDAQAFKIPVTLKRNDNVKYIITELPNATPQQLAVRKKWLKL</sequence>
<dbReference type="Gene3D" id="2.60.40.3650">
    <property type="match status" value="1"/>
</dbReference>
<comment type="caution">
    <text evidence="3">The sequence shown here is derived from an EMBL/GenBank/DDBJ whole genome shotgun (WGS) entry which is preliminary data.</text>
</comment>
<dbReference type="InterPro" id="IPR001478">
    <property type="entry name" value="PDZ"/>
</dbReference>
<dbReference type="Pfam" id="PF13180">
    <property type="entry name" value="PDZ_2"/>
    <property type="match status" value="1"/>
</dbReference>